<gene>
    <name evidence="1" type="ORF">HPBE_LOCUS10322</name>
</gene>
<accession>A0A183FR82</accession>
<dbReference type="WBParaSite" id="HPBE_0001032101-mRNA-1">
    <property type="protein sequence ID" value="HPBE_0001032101-mRNA-1"/>
    <property type="gene ID" value="HPBE_0001032101"/>
</dbReference>
<name>A0A183FR82_HELPZ</name>
<evidence type="ECO:0000313" key="2">
    <source>
        <dbReference type="Proteomes" id="UP000050761"/>
    </source>
</evidence>
<accession>A0A3P8CK65</accession>
<protein>
    <submittedName>
        <fullName evidence="3">STI1 domain-containing protein</fullName>
    </submittedName>
</protein>
<evidence type="ECO:0000313" key="3">
    <source>
        <dbReference type="WBParaSite" id="HPBE_0001032101-mRNA-1"/>
    </source>
</evidence>
<proteinExistence type="predicted"/>
<dbReference type="Proteomes" id="UP000050761">
    <property type="component" value="Unassembled WGS sequence"/>
</dbReference>
<dbReference type="EMBL" id="UZAH01026724">
    <property type="protein sequence ID" value="VDO84612.1"/>
    <property type="molecule type" value="Genomic_DNA"/>
</dbReference>
<reference evidence="3" key="2">
    <citation type="submission" date="2019-09" db="UniProtKB">
        <authorList>
            <consortium name="WormBaseParasite"/>
        </authorList>
    </citation>
    <scope>IDENTIFICATION</scope>
</reference>
<evidence type="ECO:0000313" key="1">
    <source>
        <dbReference type="EMBL" id="VDO84612.1"/>
    </source>
</evidence>
<sequence>MDSSTLDDLEFFEEDPANKFSSTLATLHMDPAAVSKHTEQMLHFESSFDNVEEVLDRNAQFCKTQGIDPAPTRKTDPQLIAAACRRGFNITGAGQLVDENVMAELTNIAQTVLDSRNPQHRVEVGREAMDPQLVMTMFKELMEEQRKIAEKQQKDMIAMVMSQMAGTSRVKTEPEEVSV</sequence>
<organism evidence="2 3">
    <name type="scientific">Heligmosomoides polygyrus</name>
    <name type="common">Parasitic roundworm</name>
    <dbReference type="NCBI Taxonomy" id="6339"/>
    <lineage>
        <taxon>Eukaryota</taxon>
        <taxon>Metazoa</taxon>
        <taxon>Ecdysozoa</taxon>
        <taxon>Nematoda</taxon>
        <taxon>Chromadorea</taxon>
        <taxon>Rhabditida</taxon>
        <taxon>Rhabditina</taxon>
        <taxon>Rhabditomorpha</taxon>
        <taxon>Strongyloidea</taxon>
        <taxon>Heligmosomidae</taxon>
        <taxon>Heligmosomoides</taxon>
    </lineage>
</organism>
<reference evidence="1 2" key="1">
    <citation type="submission" date="2018-11" db="EMBL/GenBank/DDBJ databases">
        <authorList>
            <consortium name="Pathogen Informatics"/>
        </authorList>
    </citation>
    <scope>NUCLEOTIDE SEQUENCE [LARGE SCALE GENOMIC DNA]</scope>
</reference>
<dbReference type="AlphaFoldDB" id="A0A183FR82"/>
<keyword evidence="2" id="KW-1185">Reference proteome</keyword>